<feature type="compositionally biased region" description="Basic residues" evidence="1">
    <location>
        <begin position="244"/>
        <end position="255"/>
    </location>
</feature>
<keyword evidence="3" id="KW-1185">Reference proteome</keyword>
<comment type="caution">
    <text evidence="2">The sequence shown here is derived from an EMBL/GenBank/DDBJ whole genome shotgun (WGS) entry which is preliminary data.</text>
</comment>
<evidence type="ECO:0000313" key="3">
    <source>
        <dbReference type="Proteomes" id="UP000544122"/>
    </source>
</evidence>
<protein>
    <submittedName>
        <fullName evidence="2">Uncharacterized protein</fullName>
    </submittedName>
</protein>
<feature type="region of interest" description="Disordered" evidence="1">
    <location>
        <begin position="244"/>
        <end position="291"/>
    </location>
</feature>
<proteinExistence type="predicted"/>
<evidence type="ECO:0000313" key="2">
    <source>
        <dbReference type="EMBL" id="NOJ39074.1"/>
    </source>
</evidence>
<reference evidence="2 3" key="1">
    <citation type="submission" date="2020-03" db="EMBL/GenBank/DDBJ databases">
        <title>Bradyrhizobium diversity isolated from nodules of Indigofera sp.</title>
        <authorList>
            <person name="Klepa M."/>
            <person name="Helene L."/>
            <person name="Hungria M."/>
        </authorList>
    </citation>
    <scope>NUCLEOTIDE SEQUENCE [LARGE SCALE GENOMIC DNA]</scope>
    <source>
        <strain evidence="2 3">WSM 1791</strain>
    </source>
</reference>
<dbReference type="Proteomes" id="UP000544122">
    <property type="component" value="Unassembled WGS sequence"/>
</dbReference>
<name>A0A7Y4LUJ7_9BRAD</name>
<sequence length="321" mass="36781">MTFKPQPELLEAVLGEETKVSLPTNKAAVFVSFHHRHAADVARLVSALTEDKRLRQKHFWSIFDHSDIKPASLLLPEQAKVREAGRAAGRPFWQKHAQIDETYISRKQIDAIRDEVADVWKSILPDPAILAGNHDVPEYILPEPDPELLFRLCHEIAHVHLSETDVQRIELAVKQAIEKRARRIQRFVFRRTRAYLRGYDAVRVAIHCYRVRTGISPPGTEPNWTACSSKSASIPFSEEKYHEHVRRRANRRRFPRPAPDGCARKRRTPSRQANRHPARSRKAGGLSNRRTGTHCEAPQHRATHLLLQHRGPVVDYVPMAA</sequence>
<dbReference type="RefSeq" id="WP_171578338.1">
    <property type="nucleotide sequence ID" value="NZ_JAAVLX010000002.1"/>
</dbReference>
<feature type="compositionally biased region" description="Basic residues" evidence="1">
    <location>
        <begin position="264"/>
        <end position="282"/>
    </location>
</feature>
<evidence type="ECO:0000256" key="1">
    <source>
        <dbReference type="SAM" id="MobiDB-lite"/>
    </source>
</evidence>
<organism evidence="2 3">
    <name type="scientific">Bradyrhizobium australiense</name>
    <dbReference type="NCBI Taxonomy" id="2721161"/>
    <lineage>
        <taxon>Bacteria</taxon>
        <taxon>Pseudomonadati</taxon>
        <taxon>Pseudomonadota</taxon>
        <taxon>Alphaproteobacteria</taxon>
        <taxon>Hyphomicrobiales</taxon>
        <taxon>Nitrobacteraceae</taxon>
        <taxon>Bradyrhizobium</taxon>
    </lineage>
</organism>
<dbReference type="AlphaFoldDB" id="A0A7Y4LUJ7"/>
<dbReference type="EMBL" id="JAAVLX010000002">
    <property type="protein sequence ID" value="NOJ39074.1"/>
    <property type="molecule type" value="Genomic_DNA"/>
</dbReference>
<accession>A0A7Y4LUJ7</accession>
<gene>
    <name evidence="2" type="ORF">HCN58_05540</name>
</gene>